<evidence type="ECO:0000313" key="4">
    <source>
        <dbReference type="Proteomes" id="UP000023152"/>
    </source>
</evidence>
<organism evidence="3 4">
    <name type="scientific">Reticulomyxa filosa</name>
    <dbReference type="NCBI Taxonomy" id="46433"/>
    <lineage>
        <taxon>Eukaryota</taxon>
        <taxon>Sar</taxon>
        <taxon>Rhizaria</taxon>
        <taxon>Retaria</taxon>
        <taxon>Foraminifera</taxon>
        <taxon>Monothalamids</taxon>
        <taxon>Reticulomyxidae</taxon>
        <taxon>Reticulomyxa</taxon>
    </lineage>
</organism>
<feature type="compositionally biased region" description="Polar residues" evidence="2">
    <location>
        <begin position="233"/>
        <end position="246"/>
    </location>
</feature>
<comment type="caution">
    <text evidence="3">The sequence shown here is derived from an EMBL/GenBank/DDBJ whole genome shotgun (WGS) entry which is preliminary data.</text>
</comment>
<evidence type="ECO:0000256" key="2">
    <source>
        <dbReference type="SAM" id="MobiDB-lite"/>
    </source>
</evidence>
<proteinExistence type="predicted"/>
<feature type="non-terminal residue" evidence="3">
    <location>
        <position position="422"/>
    </location>
</feature>
<reference evidence="3 4" key="1">
    <citation type="journal article" date="2013" name="Curr. Biol.">
        <title>The Genome of the Foraminiferan Reticulomyxa filosa.</title>
        <authorList>
            <person name="Glockner G."/>
            <person name="Hulsmann N."/>
            <person name="Schleicher M."/>
            <person name="Noegel A.A."/>
            <person name="Eichinger L."/>
            <person name="Gallinger C."/>
            <person name="Pawlowski J."/>
            <person name="Sierra R."/>
            <person name="Euteneuer U."/>
            <person name="Pillet L."/>
            <person name="Moustafa A."/>
            <person name="Platzer M."/>
            <person name="Groth M."/>
            <person name="Szafranski K."/>
            <person name="Schliwa M."/>
        </authorList>
    </citation>
    <scope>NUCLEOTIDE SEQUENCE [LARGE SCALE GENOMIC DNA]</scope>
</reference>
<keyword evidence="1" id="KW-0175">Coiled coil</keyword>
<dbReference type="Proteomes" id="UP000023152">
    <property type="component" value="Unassembled WGS sequence"/>
</dbReference>
<feature type="compositionally biased region" description="Polar residues" evidence="2">
    <location>
        <begin position="367"/>
        <end position="384"/>
    </location>
</feature>
<dbReference type="AlphaFoldDB" id="X6NSN2"/>
<protein>
    <submittedName>
        <fullName evidence="3">Uncharacterized protein</fullName>
    </submittedName>
</protein>
<accession>X6NSN2</accession>
<gene>
    <name evidence="3" type="ORF">RFI_07821</name>
</gene>
<name>X6NSN2_RETFI</name>
<feature type="region of interest" description="Disordered" evidence="2">
    <location>
        <begin position="231"/>
        <end position="273"/>
    </location>
</feature>
<evidence type="ECO:0000313" key="3">
    <source>
        <dbReference type="EMBL" id="ETO29300.1"/>
    </source>
</evidence>
<feature type="compositionally biased region" description="Low complexity" evidence="2">
    <location>
        <begin position="255"/>
        <end position="273"/>
    </location>
</feature>
<sequence>MNLGSWGKKRVLAVSFWKVPHFFHRKYNKNEKNRIQQYEYIICKNKSKKIVAIKIIRKIVTTKTEWEPVQYTRIWQGNVKRFIEIIVHAVFVFAMSSPSTTLERYRSSLENLSVQDLQATLKAQKAVIVELQDENTRLKQQLTQIKTTPSSKGLLDGKGTRISVTPSPKDRPLPSSPSKPLPILPANLNKSKIPLGDTKSEAKEGIDAVKRNTVPGHIKLQNDFRMAIEAESKQPSSRGEDNNMNELNHRDRTDTSVSSVSSSSLDSNSTFRSSASSSIASSLSISIAGGTATRVIGGGGGGGISVTGGMGGLAMENTVGSLPNLDAIPKLDKTDKKDKGKEGSVDLVGMSPLQAASSLSQLFGRKNANNPVESKTPSAISASLDNAAPKNLSSPSSPVVDAKPSLSFSLPSSCLLFPHLLF</sequence>
<feature type="region of interest" description="Disordered" evidence="2">
    <location>
        <begin position="367"/>
        <end position="399"/>
    </location>
</feature>
<keyword evidence="4" id="KW-1185">Reference proteome</keyword>
<dbReference type="EMBL" id="ASPP01006130">
    <property type="protein sequence ID" value="ETO29300.1"/>
    <property type="molecule type" value="Genomic_DNA"/>
</dbReference>
<feature type="compositionally biased region" description="Pro residues" evidence="2">
    <location>
        <begin position="174"/>
        <end position="183"/>
    </location>
</feature>
<evidence type="ECO:0000256" key="1">
    <source>
        <dbReference type="SAM" id="Coils"/>
    </source>
</evidence>
<feature type="region of interest" description="Disordered" evidence="2">
    <location>
        <begin position="149"/>
        <end position="197"/>
    </location>
</feature>
<feature type="coiled-coil region" evidence="1">
    <location>
        <begin position="114"/>
        <end position="148"/>
    </location>
</feature>